<dbReference type="InterPro" id="IPR029044">
    <property type="entry name" value="Nucleotide-diphossugar_trans"/>
</dbReference>
<dbReference type="SUPFAM" id="SSF53448">
    <property type="entry name" value="Nucleotide-diphospho-sugar transferases"/>
    <property type="match status" value="1"/>
</dbReference>
<dbReference type="RefSeq" id="WP_134387483.1">
    <property type="nucleotide sequence ID" value="NZ_BMWW01000002.1"/>
</dbReference>
<evidence type="ECO:0000313" key="5">
    <source>
        <dbReference type="Proteomes" id="UP000619512"/>
    </source>
</evidence>
<proteinExistence type="predicted"/>
<dbReference type="PANTHER" id="PTHR32385">
    <property type="entry name" value="MANNOSYL PHOSPHORYLINOSITOL CERAMIDE SYNTHASE"/>
    <property type="match status" value="1"/>
</dbReference>
<keyword evidence="1 2" id="KW-0808">Transferase</keyword>
<reference evidence="2" key="1">
    <citation type="journal article" date="2014" name="Int. J. Syst. Evol. Microbiol.">
        <title>Complete genome sequence of Corynebacterium casei LMG S-19264T (=DSM 44701T), isolated from a smear-ripened cheese.</title>
        <authorList>
            <consortium name="US DOE Joint Genome Institute (JGI-PGF)"/>
            <person name="Walter F."/>
            <person name="Albersmeier A."/>
            <person name="Kalinowski J."/>
            <person name="Ruckert C."/>
        </authorList>
    </citation>
    <scope>NUCLEOTIDE SEQUENCE</scope>
    <source>
        <strain evidence="2">KCTC 12344</strain>
    </source>
</reference>
<dbReference type="EMBL" id="CP038026">
    <property type="protein sequence ID" value="QBQ38784.1"/>
    <property type="molecule type" value="Genomic_DNA"/>
</dbReference>
<dbReference type="GO" id="GO:0000030">
    <property type="term" value="F:mannosyltransferase activity"/>
    <property type="evidence" value="ECO:0007669"/>
    <property type="project" value="TreeGrafter"/>
</dbReference>
<dbReference type="GO" id="GO:0016020">
    <property type="term" value="C:membrane"/>
    <property type="evidence" value="ECO:0007669"/>
    <property type="project" value="GOC"/>
</dbReference>
<name>A0A4P7BIT6_9BURK</name>
<sequence>MIPKIIHYCWFGDGQMGAIHQRCIESWRKYCPDYELRLWNESNSNIDNIYCKEAIARKKWAFVADYVRFDALAKHGGIYLDTDVELIQSLDSILDHDNCVIARESPMSIATGFIACSANDPVMLTARRLMDEELPRKRIFATSPVIVKHAISLHSPQSALILAEETFYPFNPYDRSRKPNARQLMFSDVTASTIGIHHYGPVVSWADSRYKRAIARIRRALSIKLNWELSFTPFSS</sequence>
<gene>
    <name evidence="2" type="primary">cpsM</name>
    <name evidence="3" type="ORF">E1742_23410</name>
    <name evidence="2" type="ORF">GCM10007388_17830</name>
</gene>
<dbReference type="Gene3D" id="3.90.550.20">
    <property type="match status" value="1"/>
</dbReference>
<dbReference type="Proteomes" id="UP000294359">
    <property type="component" value="Chromosome"/>
</dbReference>
<dbReference type="InterPro" id="IPR007577">
    <property type="entry name" value="GlycoTrfase_DXD_sugar-bd_CS"/>
</dbReference>
<reference evidence="3 4" key="2">
    <citation type="submission" date="2019-03" db="EMBL/GenBank/DDBJ databases">
        <title>Draft Genome Sequences of Six Type Strains of the Genus Massilia.</title>
        <authorList>
            <person name="Miess H."/>
            <person name="Frediansyhah A."/>
            <person name="Gross H."/>
        </authorList>
    </citation>
    <scope>NUCLEOTIDE SEQUENCE [LARGE SCALE GENOMIC DNA]</scope>
    <source>
        <strain evidence="3 4">DSM 17505</strain>
    </source>
</reference>
<dbReference type="AlphaFoldDB" id="A0A4P7BIT6"/>
<evidence type="ECO:0000313" key="2">
    <source>
        <dbReference type="EMBL" id="GGY85036.1"/>
    </source>
</evidence>
<keyword evidence="4" id="KW-1185">Reference proteome</keyword>
<dbReference type="EMBL" id="BMWW01000002">
    <property type="protein sequence ID" value="GGY85036.1"/>
    <property type="molecule type" value="Genomic_DNA"/>
</dbReference>
<accession>A0A4P7BIT6</accession>
<evidence type="ECO:0000256" key="1">
    <source>
        <dbReference type="ARBA" id="ARBA00022679"/>
    </source>
</evidence>
<evidence type="ECO:0000313" key="3">
    <source>
        <dbReference type="EMBL" id="QBQ38784.1"/>
    </source>
</evidence>
<dbReference type="OrthoDB" id="9802881at2"/>
<dbReference type="Proteomes" id="UP000619512">
    <property type="component" value="Unassembled WGS sequence"/>
</dbReference>
<dbReference type="GO" id="GO:0051999">
    <property type="term" value="P:mannosyl-inositol phosphorylceramide biosynthetic process"/>
    <property type="evidence" value="ECO:0007669"/>
    <property type="project" value="TreeGrafter"/>
</dbReference>
<organism evidence="2 5">
    <name type="scientific">Pseudoduganella plicata</name>
    <dbReference type="NCBI Taxonomy" id="321984"/>
    <lineage>
        <taxon>Bacteria</taxon>
        <taxon>Pseudomonadati</taxon>
        <taxon>Pseudomonadota</taxon>
        <taxon>Betaproteobacteria</taxon>
        <taxon>Burkholderiales</taxon>
        <taxon>Oxalobacteraceae</taxon>
        <taxon>Telluria group</taxon>
        <taxon>Pseudoduganella</taxon>
    </lineage>
</organism>
<evidence type="ECO:0000313" key="4">
    <source>
        <dbReference type="Proteomes" id="UP000294359"/>
    </source>
</evidence>
<dbReference type="InterPro" id="IPR051706">
    <property type="entry name" value="Glycosyltransferase_domain"/>
</dbReference>
<dbReference type="Pfam" id="PF04488">
    <property type="entry name" value="Gly_transf_sug"/>
    <property type="match status" value="1"/>
</dbReference>
<dbReference type="PANTHER" id="PTHR32385:SF15">
    <property type="entry name" value="INOSITOL PHOSPHOCERAMIDE MANNOSYLTRANSFERASE 1"/>
    <property type="match status" value="1"/>
</dbReference>
<protein>
    <submittedName>
        <fullName evidence="2">Glycosyl transferase</fullName>
    </submittedName>
</protein>
<reference evidence="2" key="3">
    <citation type="submission" date="2022-12" db="EMBL/GenBank/DDBJ databases">
        <authorList>
            <person name="Sun Q."/>
            <person name="Kim S."/>
        </authorList>
    </citation>
    <scope>NUCLEOTIDE SEQUENCE</scope>
    <source>
        <strain evidence="2">KCTC 12344</strain>
    </source>
</reference>